<evidence type="ECO:0000313" key="3">
    <source>
        <dbReference type="Proteomes" id="UP000011885"/>
    </source>
</evidence>
<sequence length="113" mass="12923">MTPSQKLARARNCVLAFCRERFPGEETQIRDCIFINDGFYRGRRFRSEKVSAIWFAEEDQLKIHSSDGVCLASWDEEELAQRYAETGPSTLPMPSRNESSSDASENETIRRAA</sequence>
<accession>M5U3T9</accession>
<feature type="region of interest" description="Disordered" evidence="1">
    <location>
        <begin position="82"/>
        <end position="113"/>
    </location>
</feature>
<name>M5U3T9_9BACT</name>
<dbReference type="RefSeq" id="WP_008678122.1">
    <property type="nucleotide sequence ID" value="NZ_ANOH01000169.1"/>
</dbReference>
<dbReference type="Proteomes" id="UP000011885">
    <property type="component" value="Unassembled WGS sequence"/>
</dbReference>
<evidence type="ECO:0000313" key="2">
    <source>
        <dbReference type="EMBL" id="EMI56117.1"/>
    </source>
</evidence>
<proteinExistence type="predicted"/>
<comment type="caution">
    <text evidence="2">The sequence shown here is derived from an EMBL/GenBank/DDBJ whole genome shotgun (WGS) entry which is preliminary data.</text>
</comment>
<reference evidence="2 3" key="1">
    <citation type="journal article" date="2013" name="Mar. Genomics">
        <title>Expression of sulfatases in Rhodopirellula baltica and the diversity of sulfatases in the genus Rhodopirellula.</title>
        <authorList>
            <person name="Wegner C.E."/>
            <person name="Richter-Heitmann T."/>
            <person name="Klindworth A."/>
            <person name="Klockow C."/>
            <person name="Richter M."/>
            <person name="Achstetter T."/>
            <person name="Glockner F.O."/>
            <person name="Harder J."/>
        </authorList>
    </citation>
    <scope>NUCLEOTIDE SEQUENCE [LARGE SCALE GENOMIC DNA]</scope>
    <source>
        <strain evidence="2 3">SM41</strain>
    </source>
</reference>
<organism evidence="2 3">
    <name type="scientific">Rhodopirellula sallentina SM41</name>
    <dbReference type="NCBI Taxonomy" id="1263870"/>
    <lineage>
        <taxon>Bacteria</taxon>
        <taxon>Pseudomonadati</taxon>
        <taxon>Planctomycetota</taxon>
        <taxon>Planctomycetia</taxon>
        <taxon>Pirellulales</taxon>
        <taxon>Pirellulaceae</taxon>
        <taxon>Rhodopirellula</taxon>
    </lineage>
</organism>
<dbReference type="OrthoDB" id="292272at2"/>
<protein>
    <submittedName>
        <fullName evidence="2">Uncharacterized protein</fullName>
    </submittedName>
</protein>
<keyword evidence="3" id="KW-1185">Reference proteome</keyword>
<evidence type="ECO:0000256" key="1">
    <source>
        <dbReference type="SAM" id="MobiDB-lite"/>
    </source>
</evidence>
<dbReference type="EMBL" id="ANOH01000169">
    <property type="protein sequence ID" value="EMI56117.1"/>
    <property type="molecule type" value="Genomic_DNA"/>
</dbReference>
<dbReference type="PATRIC" id="fig|1263870.3.peg.2609"/>
<dbReference type="AlphaFoldDB" id="M5U3T9"/>
<gene>
    <name evidence="2" type="ORF">RSSM_02452</name>
</gene>